<dbReference type="eggNOG" id="COG4636">
    <property type="taxonomic scope" value="Bacteria"/>
</dbReference>
<organism evidence="2 3">
    <name type="scientific">Planktothrix agardhii (strain NIVA-CYA 126/8)</name>
    <dbReference type="NCBI Taxonomy" id="388467"/>
    <lineage>
        <taxon>Bacteria</taxon>
        <taxon>Bacillati</taxon>
        <taxon>Cyanobacteriota</taxon>
        <taxon>Cyanophyceae</taxon>
        <taxon>Oscillatoriophycideae</taxon>
        <taxon>Oscillatoriales</taxon>
        <taxon>Microcoleaceae</taxon>
        <taxon>Planktothrix</taxon>
    </lineage>
</organism>
<dbReference type="STRING" id="388467.A19Y_4460"/>
<protein>
    <recommendedName>
        <fullName evidence="1">Putative restriction endonuclease domain-containing protein</fullName>
    </recommendedName>
</protein>
<keyword evidence="3" id="KW-1185">Reference proteome</keyword>
<dbReference type="PANTHER" id="PTHR47152">
    <property type="entry name" value="SLR2084 PROTEIN-RELATED"/>
    <property type="match status" value="1"/>
</dbReference>
<reference evidence="2 3" key="1">
    <citation type="journal article" date="2014" name="Appl. Environ. Microbiol.">
        <title>Elucidation of insertion elements encoded on plasmids and in vitro construction of shuttle vectors from the toxic cyanobacterium Planktothrix.</title>
        <authorList>
            <person name="Christiansen G."/>
            <person name="Goesmann A."/>
            <person name="Kurmayer R."/>
        </authorList>
    </citation>
    <scope>NUCLEOTIDE SEQUENCE [LARGE SCALE GENOMIC DNA]</scope>
    <source>
        <strain evidence="2 3">NIVA-CYA 126/8</strain>
    </source>
</reference>
<name>A0A073CLD4_PLAA1</name>
<proteinExistence type="predicted"/>
<dbReference type="SUPFAM" id="SSF52980">
    <property type="entry name" value="Restriction endonuclease-like"/>
    <property type="match status" value="1"/>
</dbReference>
<dbReference type="InterPro" id="IPR011335">
    <property type="entry name" value="Restrct_endonuc-II-like"/>
</dbReference>
<dbReference type="Proteomes" id="UP000027395">
    <property type="component" value="Chromosome"/>
</dbReference>
<dbReference type="HOGENOM" id="CLU_098557_0_0_3"/>
<evidence type="ECO:0000313" key="3">
    <source>
        <dbReference type="Proteomes" id="UP000027395"/>
    </source>
</evidence>
<accession>A0A073CLD4</accession>
<sequence length="226" mass="26517">MMYQDQIQSHKLFYSFPVAAMSKSSHPGNILLKNIPWQDLETILFKRQKNGETLLAYDNRTLELITPSLEHQEYREILEEFIIALLDLQNINYRCLGSVLWQRPDLQISLEVDSCFYIQNLSAIEKQLTISLPENPPPDLVLEIDLTQKSLSRRSMYARLGIPEVWRCDQNKLKIYQLQGEDYQQTPRSLVFPEIALESLPQIIKHNIKSGRVSVRREFQKWLITI</sequence>
<dbReference type="CDD" id="cd06260">
    <property type="entry name" value="DUF820-like"/>
    <property type="match status" value="1"/>
</dbReference>
<feature type="domain" description="Putative restriction endonuclease" evidence="1">
    <location>
        <begin position="52"/>
        <end position="189"/>
    </location>
</feature>
<evidence type="ECO:0000313" key="2">
    <source>
        <dbReference type="EMBL" id="KEI69109.1"/>
    </source>
</evidence>
<dbReference type="InterPro" id="IPR012296">
    <property type="entry name" value="Nuclease_put_TT1808"/>
</dbReference>
<dbReference type="PATRIC" id="fig|388467.6.peg.4399"/>
<dbReference type="EMBL" id="CM002803">
    <property type="protein sequence ID" value="KEI69109.1"/>
    <property type="molecule type" value="Genomic_DNA"/>
</dbReference>
<gene>
    <name evidence="2" type="ORF">A19Y_4460</name>
</gene>
<dbReference type="Gene3D" id="3.90.1570.10">
    <property type="entry name" value="tt1808, chain A"/>
    <property type="match status" value="1"/>
</dbReference>
<dbReference type="AlphaFoldDB" id="A0A073CLD4"/>
<dbReference type="InterPro" id="IPR008538">
    <property type="entry name" value="Uma2"/>
</dbReference>
<dbReference type="Pfam" id="PF05685">
    <property type="entry name" value="Uma2"/>
    <property type="match status" value="1"/>
</dbReference>
<evidence type="ECO:0000259" key="1">
    <source>
        <dbReference type="Pfam" id="PF05685"/>
    </source>
</evidence>